<dbReference type="SUPFAM" id="SSF158472">
    <property type="entry name" value="HAMP domain-like"/>
    <property type="match status" value="1"/>
</dbReference>
<dbReference type="InterPro" id="IPR003594">
    <property type="entry name" value="HATPase_dom"/>
</dbReference>
<comment type="subcellular location">
    <subcellularLocation>
        <location evidence="2">Membrane</location>
    </subcellularLocation>
</comment>
<dbReference type="Gene3D" id="1.10.287.130">
    <property type="match status" value="1"/>
</dbReference>
<evidence type="ECO:0000259" key="10">
    <source>
        <dbReference type="PROSITE" id="PS50109"/>
    </source>
</evidence>
<evidence type="ECO:0000256" key="2">
    <source>
        <dbReference type="ARBA" id="ARBA00004370"/>
    </source>
</evidence>
<dbReference type="InterPro" id="IPR005467">
    <property type="entry name" value="His_kinase_dom"/>
</dbReference>
<dbReference type="Pfam" id="PF02518">
    <property type="entry name" value="HATPase_c"/>
    <property type="match status" value="1"/>
</dbReference>
<evidence type="ECO:0000256" key="9">
    <source>
        <dbReference type="SAM" id="Phobius"/>
    </source>
</evidence>
<evidence type="ECO:0000313" key="14">
    <source>
        <dbReference type="EMBL" id="HGF35188.1"/>
    </source>
</evidence>
<evidence type="ECO:0000256" key="1">
    <source>
        <dbReference type="ARBA" id="ARBA00000085"/>
    </source>
</evidence>
<dbReference type="InterPro" id="IPR013656">
    <property type="entry name" value="PAS_4"/>
</dbReference>
<feature type="domain" description="HAMP" evidence="13">
    <location>
        <begin position="374"/>
        <end position="426"/>
    </location>
</feature>
<dbReference type="SMART" id="SM00091">
    <property type="entry name" value="PAS"/>
    <property type="match status" value="1"/>
</dbReference>
<keyword evidence="9" id="KW-0812">Transmembrane</keyword>
<dbReference type="GO" id="GO:0016020">
    <property type="term" value="C:membrane"/>
    <property type="evidence" value="ECO:0007669"/>
    <property type="project" value="UniProtKB-SubCell"/>
</dbReference>
<dbReference type="PANTHER" id="PTHR43065:SF42">
    <property type="entry name" value="TWO-COMPONENT SENSOR PPRA"/>
    <property type="match status" value="1"/>
</dbReference>
<dbReference type="PROSITE" id="PS50113">
    <property type="entry name" value="PAC"/>
    <property type="match status" value="1"/>
</dbReference>
<feature type="compositionally biased region" description="Low complexity" evidence="8">
    <location>
        <begin position="41"/>
        <end position="60"/>
    </location>
</feature>
<gene>
    <name evidence="14" type="ORF">ENW96_12555</name>
</gene>
<dbReference type="SUPFAM" id="SSF47384">
    <property type="entry name" value="Homodimeric domain of signal transducing histidine kinase"/>
    <property type="match status" value="1"/>
</dbReference>
<keyword evidence="5" id="KW-0808">Transferase</keyword>
<accession>A0A7C3Z4E8</accession>
<dbReference type="InterPro" id="IPR035965">
    <property type="entry name" value="PAS-like_dom_sf"/>
</dbReference>
<dbReference type="Gene3D" id="3.30.565.10">
    <property type="entry name" value="Histidine kinase-like ATPase, C-terminal domain"/>
    <property type="match status" value="1"/>
</dbReference>
<evidence type="ECO:0000259" key="13">
    <source>
        <dbReference type="PROSITE" id="PS50885"/>
    </source>
</evidence>
<dbReference type="CDD" id="cd00075">
    <property type="entry name" value="HATPase"/>
    <property type="match status" value="1"/>
</dbReference>
<sequence length="799" mass="88548">MAVPWAGSKYALLAGAPQLRGDATFSRPTKSPDRSAPPGPDQGSPSSAGSSLTGSVAAQPDRPDRKRRRERLLIGFLLLLVVALTSVEIYLVRQGGYPFTGSLLVFGLVNINAILFLLFTFLIFRHLTKLFVERRARVFGSRLRTRLVLTFVSLALIPTLFMFFIAWQLISGRLEYQWDKLVKDTLEQTMALGRVFTQGLQDKLKAVSDLCRRDLTAQGPWWQPGQDALNLRLTSYAKTYQLTGLEIVTAQGGKIAASELISPEDKSLTALPPLTVEQLQQGISRLAVSGGVLIAWAAPLPPASRRTEPAYLVAYQFIPGSLLNRVVEADTQAQQVRYSQRLLRPVRVSHYLTLVIVTLLTVMSAIWLAFYMAREITTPIRQLAEGTLKVAGGDYDFHIDQKGKDEIGFLVQSFNKMTQDLQASRAQLAQALAQLRRSLAEQEAQKRYMEILLRNVAAGVIGVDSEGKITNINDSAAQIFRVKPEEVLGRPARSLLPPGDHQELVDFAAAARRSGRTMEKRIHLTYPDKTLYLLLKTTALKDDTGQSLGMVTVFEDLTELERAQRQAAWREVARSIAHEVKNPLTPIKLAAQRLRRRYLGKIPDDGKVFDECTQIISDQVDEIKNLVNEFSRFARLPHLSLAPHDLNALVQETLTLYREVRPRVALNFQPDPALPLISLDREQIKRVLMNLVDNALAAIPDTGEINLAIQGEPEAERVKIVIADTGMGIPERDKGRVFEPYFSTKRGGTGLGLAIVSSIVADHQGQISIENNEPSGTRFIIELPMPGTAAAQEPSALPK</sequence>
<feature type="domain" description="PAC" evidence="12">
    <location>
        <begin position="516"/>
        <end position="569"/>
    </location>
</feature>
<keyword evidence="9" id="KW-0472">Membrane</keyword>
<feature type="coiled-coil region" evidence="7">
    <location>
        <begin position="414"/>
        <end position="445"/>
    </location>
</feature>
<dbReference type="CDD" id="cd06225">
    <property type="entry name" value="HAMP"/>
    <property type="match status" value="1"/>
</dbReference>
<dbReference type="InterPro" id="IPR036890">
    <property type="entry name" value="HATPase_C_sf"/>
</dbReference>
<dbReference type="PIRSF" id="PIRSF037532">
    <property type="entry name" value="STHK_NtrY"/>
    <property type="match status" value="1"/>
</dbReference>
<protein>
    <recommendedName>
        <fullName evidence="3">histidine kinase</fullName>
        <ecNumber evidence="3">2.7.13.3</ecNumber>
    </recommendedName>
</protein>
<dbReference type="EC" id="2.7.13.3" evidence="3"/>
<keyword evidence="7" id="KW-0175">Coiled coil</keyword>
<dbReference type="InterPro" id="IPR003661">
    <property type="entry name" value="HisK_dim/P_dom"/>
</dbReference>
<dbReference type="PROSITE" id="PS50112">
    <property type="entry name" value="PAS"/>
    <property type="match status" value="1"/>
</dbReference>
<dbReference type="Pfam" id="PF00512">
    <property type="entry name" value="HisKA"/>
    <property type="match status" value="1"/>
</dbReference>
<feature type="domain" description="Histidine kinase" evidence="10">
    <location>
        <begin position="575"/>
        <end position="787"/>
    </location>
</feature>
<dbReference type="Pfam" id="PF00672">
    <property type="entry name" value="HAMP"/>
    <property type="match status" value="1"/>
</dbReference>
<feature type="transmembrane region" description="Helical" evidence="9">
    <location>
        <begin position="103"/>
        <end position="124"/>
    </location>
</feature>
<comment type="catalytic activity">
    <reaction evidence="1">
        <text>ATP + protein L-histidine = ADP + protein N-phospho-L-histidine.</text>
        <dbReference type="EC" id="2.7.13.3"/>
    </reaction>
</comment>
<dbReference type="InterPro" id="IPR003660">
    <property type="entry name" value="HAMP_dom"/>
</dbReference>
<evidence type="ECO:0000256" key="4">
    <source>
        <dbReference type="ARBA" id="ARBA00022553"/>
    </source>
</evidence>
<feature type="domain" description="PAS" evidence="11">
    <location>
        <begin position="445"/>
        <end position="515"/>
    </location>
</feature>
<dbReference type="Pfam" id="PF08448">
    <property type="entry name" value="PAS_4"/>
    <property type="match status" value="1"/>
</dbReference>
<dbReference type="NCBIfam" id="TIGR00229">
    <property type="entry name" value="sensory_box"/>
    <property type="match status" value="1"/>
</dbReference>
<dbReference type="SMART" id="SM00387">
    <property type="entry name" value="HATPase_c"/>
    <property type="match status" value="1"/>
</dbReference>
<dbReference type="InterPro" id="IPR036097">
    <property type="entry name" value="HisK_dim/P_sf"/>
</dbReference>
<dbReference type="Gene3D" id="6.10.340.10">
    <property type="match status" value="1"/>
</dbReference>
<feature type="transmembrane region" description="Helical" evidence="9">
    <location>
        <begin position="72"/>
        <end position="91"/>
    </location>
</feature>
<dbReference type="PROSITE" id="PS50109">
    <property type="entry name" value="HIS_KIN"/>
    <property type="match status" value="1"/>
</dbReference>
<dbReference type="SUPFAM" id="SSF55785">
    <property type="entry name" value="PYP-like sensor domain (PAS domain)"/>
    <property type="match status" value="1"/>
</dbReference>
<dbReference type="GO" id="GO:0000155">
    <property type="term" value="F:phosphorelay sensor kinase activity"/>
    <property type="evidence" value="ECO:0007669"/>
    <property type="project" value="InterPro"/>
</dbReference>
<keyword evidence="9" id="KW-1133">Transmembrane helix</keyword>
<dbReference type="CDD" id="cd00130">
    <property type="entry name" value="PAS"/>
    <property type="match status" value="1"/>
</dbReference>
<dbReference type="AlphaFoldDB" id="A0A7C3Z4E8"/>
<feature type="transmembrane region" description="Helical" evidence="9">
    <location>
        <begin position="351"/>
        <end position="373"/>
    </location>
</feature>
<keyword evidence="4" id="KW-0597">Phosphoprotein</keyword>
<reference evidence="14" key="1">
    <citation type="journal article" date="2020" name="mSystems">
        <title>Genome- and Community-Level Interaction Insights into Carbon Utilization and Element Cycling Functions of Hydrothermarchaeota in Hydrothermal Sediment.</title>
        <authorList>
            <person name="Zhou Z."/>
            <person name="Liu Y."/>
            <person name="Xu W."/>
            <person name="Pan J."/>
            <person name="Luo Z.H."/>
            <person name="Li M."/>
        </authorList>
    </citation>
    <scope>NUCLEOTIDE SEQUENCE [LARGE SCALE GENOMIC DNA]</scope>
    <source>
        <strain evidence="14">SpSt-897</strain>
    </source>
</reference>
<evidence type="ECO:0000259" key="11">
    <source>
        <dbReference type="PROSITE" id="PS50112"/>
    </source>
</evidence>
<feature type="region of interest" description="Disordered" evidence="8">
    <location>
        <begin position="21"/>
        <end position="64"/>
    </location>
</feature>
<proteinExistence type="predicted"/>
<evidence type="ECO:0000256" key="5">
    <source>
        <dbReference type="ARBA" id="ARBA00022679"/>
    </source>
</evidence>
<dbReference type="InterPro" id="IPR000014">
    <property type="entry name" value="PAS"/>
</dbReference>
<organism evidence="14">
    <name type="scientific">Desulfobacca acetoxidans</name>
    <dbReference type="NCBI Taxonomy" id="60893"/>
    <lineage>
        <taxon>Bacteria</taxon>
        <taxon>Pseudomonadati</taxon>
        <taxon>Thermodesulfobacteriota</taxon>
        <taxon>Desulfobaccia</taxon>
        <taxon>Desulfobaccales</taxon>
        <taxon>Desulfobaccaceae</taxon>
        <taxon>Desulfobacca</taxon>
    </lineage>
</organism>
<feature type="transmembrane region" description="Helical" evidence="9">
    <location>
        <begin position="145"/>
        <end position="170"/>
    </location>
</feature>
<dbReference type="SMART" id="SM00388">
    <property type="entry name" value="HisKA"/>
    <property type="match status" value="1"/>
</dbReference>
<dbReference type="InterPro" id="IPR017232">
    <property type="entry name" value="NtrY"/>
</dbReference>
<evidence type="ECO:0000256" key="7">
    <source>
        <dbReference type="SAM" id="Coils"/>
    </source>
</evidence>
<dbReference type="SMART" id="SM00304">
    <property type="entry name" value="HAMP"/>
    <property type="match status" value="1"/>
</dbReference>
<dbReference type="Gene3D" id="3.30.450.20">
    <property type="entry name" value="PAS domain"/>
    <property type="match status" value="1"/>
</dbReference>
<keyword evidence="6" id="KW-0418">Kinase</keyword>
<evidence type="ECO:0000256" key="6">
    <source>
        <dbReference type="ARBA" id="ARBA00022777"/>
    </source>
</evidence>
<dbReference type="PROSITE" id="PS50885">
    <property type="entry name" value="HAMP"/>
    <property type="match status" value="1"/>
</dbReference>
<dbReference type="InterPro" id="IPR000700">
    <property type="entry name" value="PAS-assoc_C"/>
</dbReference>
<dbReference type="EMBL" id="DTMF01000306">
    <property type="protein sequence ID" value="HGF35188.1"/>
    <property type="molecule type" value="Genomic_DNA"/>
</dbReference>
<evidence type="ECO:0000259" key="12">
    <source>
        <dbReference type="PROSITE" id="PS50113"/>
    </source>
</evidence>
<dbReference type="InterPro" id="IPR004358">
    <property type="entry name" value="Sig_transdc_His_kin-like_C"/>
</dbReference>
<evidence type="ECO:0000256" key="3">
    <source>
        <dbReference type="ARBA" id="ARBA00012438"/>
    </source>
</evidence>
<dbReference type="CDD" id="cd00082">
    <property type="entry name" value="HisKA"/>
    <property type="match status" value="1"/>
</dbReference>
<dbReference type="SUPFAM" id="SSF55874">
    <property type="entry name" value="ATPase domain of HSP90 chaperone/DNA topoisomerase II/histidine kinase"/>
    <property type="match status" value="1"/>
</dbReference>
<comment type="caution">
    <text evidence="14">The sequence shown here is derived from an EMBL/GenBank/DDBJ whole genome shotgun (WGS) entry which is preliminary data.</text>
</comment>
<name>A0A7C3Z4E8_9BACT</name>
<evidence type="ECO:0000256" key="8">
    <source>
        <dbReference type="SAM" id="MobiDB-lite"/>
    </source>
</evidence>
<dbReference type="PRINTS" id="PR00344">
    <property type="entry name" value="BCTRLSENSOR"/>
</dbReference>
<dbReference type="PANTHER" id="PTHR43065">
    <property type="entry name" value="SENSOR HISTIDINE KINASE"/>
    <property type="match status" value="1"/>
</dbReference>